<dbReference type="EMBL" id="PDNA01000002">
    <property type="protein sequence ID" value="PGH28061.1"/>
    <property type="molecule type" value="Genomic_DNA"/>
</dbReference>
<dbReference type="PANTHER" id="PTHR12289:SF41">
    <property type="entry name" value="FAILED AXON CONNECTIONS-RELATED"/>
    <property type="match status" value="1"/>
</dbReference>
<evidence type="ECO:0000256" key="7">
    <source>
        <dbReference type="SAM" id="MobiDB-lite"/>
    </source>
</evidence>
<keyword evidence="6" id="KW-0472">Membrane</keyword>
<dbReference type="InterPro" id="IPR019564">
    <property type="entry name" value="Sam37/metaxin_N"/>
</dbReference>
<feature type="domain" description="Mitochondrial outer membrane transport complex Sam37/metaxin N-terminal" evidence="8">
    <location>
        <begin position="21"/>
        <end position="158"/>
    </location>
</feature>
<evidence type="ECO:0000256" key="3">
    <source>
        <dbReference type="ARBA" id="ARBA00022787"/>
    </source>
</evidence>
<evidence type="ECO:0000259" key="8">
    <source>
        <dbReference type="Pfam" id="PF10568"/>
    </source>
</evidence>
<dbReference type="Pfam" id="PF10568">
    <property type="entry name" value="Tom37"/>
    <property type="match status" value="1"/>
</dbReference>
<evidence type="ECO:0000256" key="1">
    <source>
        <dbReference type="ARBA" id="ARBA00004294"/>
    </source>
</evidence>
<evidence type="ECO:0008006" key="12">
    <source>
        <dbReference type="Google" id="ProtNLM"/>
    </source>
</evidence>
<dbReference type="AlphaFoldDB" id="A0A2B7Z3X5"/>
<organism evidence="10 11">
    <name type="scientific">Polytolypa hystricis (strain UAMH7299)</name>
    <dbReference type="NCBI Taxonomy" id="1447883"/>
    <lineage>
        <taxon>Eukaryota</taxon>
        <taxon>Fungi</taxon>
        <taxon>Dikarya</taxon>
        <taxon>Ascomycota</taxon>
        <taxon>Pezizomycotina</taxon>
        <taxon>Eurotiomycetes</taxon>
        <taxon>Eurotiomycetidae</taxon>
        <taxon>Onygenales</taxon>
        <taxon>Onygenales incertae sedis</taxon>
        <taxon>Polytolypa</taxon>
    </lineage>
</organism>
<dbReference type="GO" id="GO:0001401">
    <property type="term" value="C:SAM complex"/>
    <property type="evidence" value="ECO:0007669"/>
    <property type="project" value="InterPro"/>
</dbReference>
<dbReference type="PANTHER" id="PTHR12289">
    <property type="entry name" value="METAXIN RELATED"/>
    <property type="match status" value="1"/>
</dbReference>
<sequence length="455" mass="50338">MVLELHVWGPAFGLPSIDPQCLATIAYFALAVPAKRAGSGGDGGREEEWVLVADSDPGKVPTNELPALWTGTRWISRFRNIVQYLCQYSGNEWNLDRWMGKRERADCIAFSSFLESHGQPLVDLSLYVSSENYNSATAPAFASLLQWPNQWIIPPQLRDAAKKRTDYLGLSSLDLDAMEEEERQKSRDPTSAVGQIPKSLLRRPPPTVSGLLGKTAQQNRIRLEGTTAAFVAPLEELLGRKGFLLADEIPSSLDCLALGYLSLAVVPELKYSWLRDAIQSQSARLATYVDRLRKRCFGAERVDVGMAFCENEQQQRQQSSLPWRVPERMSAGSMGLRVLEGVADSLPIVKELRASQRLQRRGEETAAGEEQELVAAVAKAQRREVYTSIVTVLAGIGLFVSYLLHSGVVTIGVPVEQEEDENEQQTEEEREEESPSERQSQTQSHLGAAGAILGI</sequence>
<feature type="region of interest" description="Disordered" evidence="7">
    <location>
        <begin position="179"/>
        <end position="208"/>
    </location>
</feature>
<keyword evidence="2" id="KW-0813">Transport</keyword>
<evidence type="ECO:0000256" key="4">
    <source>
        <dbReference type="ARBA" id="ARBA00022927"/>
    </source>
</evidence>
<feature type="region of interest" description="Disordered" evidence="7">
    <location>
        <begin position="414"/>
        <end position="455"/>
    </location>
</feature>
<protein>
    <recommendedName>
        <fullName evidence="12">Mitochondrial outer membrane transport complex Sam37/metaxin N-terminal domain-containing protein</fullName>
    </recommendedName>
</protein>
<dbReference type="STRING" id="1447883.A0A2B7Z3X5"/>
<name>A0A2B7Z3X5_POLH7</name>
<reference evidence="10 11" key="1">
    <citation type="submission" date="2017-10" db="EMBL/GenBank/DDBJ databases">
        <title>Comparative genomics in systemic dimorphic fungi from Ajellomycetaceae.</title>
        <authorList>
            <person name="Munoz J.F."/>
            <person name="Mcewen J.G."/>
            <person name="Clay O.K."/>
            <person name="Cuomo C.A."/>
        </authorList>
    </citation>
    <scope>NUCLEOTIDE SEQUENCE [LARGE SCALE GENOMIC DNA]</scope>
    <source>
        <strain evidence="10 11">UAMH7299</strain>
    </source>
</reference>
<feature type="domain" description="Metaxin glutathione S-transferase" evidence="9">
    <location>
        <begin position="234"/>
        <end position="292"/>
    </location>
</feature>
<evidence type="ECO:0000256" key="2">
    <source>
        <dbReference type="ARBA" id="ARBA00022448"/>
    </source>
</evidence>
<evidence type="ECO:0000256" key="6">
    <source>
        <dbReference type="ARBA" id="ARBA00023136"/>
    </source>
</evidence>
<gene>
    <name evidence="10" type="ORF">AJ80_00317</name>
</gene>
<dbReference type="GO" id="GO:0007005">
    <property type="term" value="P:mitochondrion organization"/>
    <property type="evidence" value="ECO:0007669"/>
    <property type="project" value="TreeGrafter"/>
</dbReference>
<dbReference type="OrthoDB" id="5835136at2759"/>
<comment type="subcellular location">
    <subcellularLocation>
        <location evidence="1">Mitochondrion outer membrane</location>
    </subcellularLocation>
</comment>
<dbReference type="CDD" id="cd03078">
    <property type="entry name" value="GST_N_Metaxin1_like"/>
    <property type="match status" value="1"/>
</dbReference>
<dbReference type="Pfam" id="PF17171">
    <property type="entry name" value="GST_C_6"/>
    <property type="match status" value="1"/>
</dbReference>
<dbReference type="Proteomes" id="UP000224634">
    <property type="component" value="Unassembled WGS sequence"/>
</dbReference>
<proteinExistence type="predicted"/>
<comment type="caution">
    <text evidence="10">The sequence shown here is derived from an EMBL/GenBank/DDBJ whole genome shotgun (WGS) entry which is preliminary data.</text>
</comment>
<evidence type="ECO:0000313" key="11">
    <source>
        <dbReference type="Proteomes" id="UP000224634"/>
    </source>
</evidence>
<accession>A0A2B7Z3X5</accession>
<feature type="compositionally biased region" description="Acidic residues" evidence="7">
    <location>
        <begin position="416"/>
        <end position="434"/>
    </location>
</feature>
<dbReference type="GO" id="GO:0015031">
    <property type="term" value="P:protein transport"/>
    <property type="evidence" value="ECO:0007669"/>
    <property type="project" value="UniProtKB-KW"/>
</dbReference>
<dbReference type="InterPro" id="IPR050931">
    <property type="entry name" value="Mito_Protein_Transport_Metaxin"/>
</dbReference>
<dbReference type="InterPro" id="IPR033468">
    <property type="entry name" value="Metaxin_GST"/>
</dbReference>
<keyword evidence="4" id="KW-0653">Protein transport</keyword>
<evidence type="ECO:0000259" key="9">
    <source>
        <dbReference type="Pfam" id="PF17171"/>
    </source>
</evidence>
<evidence type="ECO:0000313" key="10">
    <source>
        <dbReference type="EMBL" id="PGH28061.1"/>
    </source>
</evidence>
<keyword evidence="3" id="KW-1000">Mitochondrion outer membrane</keyword>
<evidence type="ECO:0000256" key="5">
    <source>
        <dbReference type="ARBA" id="ARBA00023128"/>
    </source>
</evidence>
<keyword evidence="11" id="KW-1185">Reference proteome</keyword>
<keyword evidence="5" id="KW-0496">Mitochondrion</keyword>